<comment type="caution">
    <text evidence="1">The sequence shown here is derived from an EMBL/GenBank/DDBJ whole genome shotgun (WGS) entry which is preliminary data.</text>
</comment>
<dbReference type="EMBL" id="JAIWYP010000013">
    <property type="protein sequence ID" value="KAH3714636.1"/>
    <property type="molecule type" value="Genomic_DNA"/>
</dbReference>
<protein>
    <submittedName>
        <fullName evidence="1">Uncharacterized protein</fullName>
    </submittedName>
</protein>
<evidence type="ECO:0000313" key="2">
    <source>
        <dbReference type="Proteomes" id="UP000828390"/>
    </source>
</evidence>
<proteinExistence type="predicted"/>
<reference evidence="1" key="1">
    <citation type="journal article" date="2019" name="bioRxiv">
        <title>The Genome of the Zebra Mussel, Dreissena polymorpha: A Resource for Invasive Species Research.</title>
        <authorList>
            <person name="McCartney M.A."/>
            <person name="Auch B."/>
            <person name="Kono T."/>
            <person name="Mallez S."/>
            <person name="Zhang Y."/>
            <person name="Obille A."/>
            <person name="Becker A."/>
            <person name="Abrahante J.E."/>
            <person name="Garbe J."/>
            <person name="Badalamenti J.P."/>
            <person name="Herman A."/>
            <person name="Mangelson H."/>
            <person name="Liachko I."/>
            <person name="Sullivan S."/>
            <person name="Sone E.D."/>
            <person name="Koren S."/>
            <person name="Silverstein K.A.T."/>
            <person name="Beckman K.B."/>
            <person name="Gohl D.M."/>
        </authorList>
    </citation>
    <scope>NUCLEOTIDE SEQUENCE</scope>
    <source>
        <strain evidence="1">Duluth1</strain>
        <tissue evidence="1">Whole animal</tissue>
    </source>
</reference>
<evidence type="ECO:0000313" key="1">
    <source>
        <dbReference type="EMBL" id="KAH3714636.1"/>
    </source>
</evidence>
<accession>A0A9D4HEM7</accession>
<keyword evidence="2" id="KW-1185">Reference proteome</keyword>
<name>A0A9D4HEM7_DREPO</name>
<dbReference type="AlphaFoldDB" id="A0A9D4HEM7"/>
<sequence>MNACGKLAASLRQARRKLAKLNFTLYKLAASLRKLASILIQNSASFCKLVQACASFFGCKLAQAF</sequence>
<dbReference type="Proteomes" id="UP000828390">
    <property type="component" value="Unassembled WGS sequence"/>
</dbReference>
<reference evidence="1" key="2">
    <citation type="submission" date="2020-11" db="EMBL/GenBank/DDBJ databases">
        <authorList>
            <person name="McCartney M.A."/>
            <person name="Auch B."/>
            <person name="Kono T."/>
            <person name="Mallez S."/>
            <person name="Becker A."/>
            <person name="Gohl D.M."/>
            <person name="Silverstein K.A.T."/>
            <person name="Koren S."/>
            <person name="Bechman K.B."/>
            <person name="Herman A."/>
            <person name="Abrahante J.E."/>
            <person name="Garbe J."/>
        </authorList>
    </citation>
    <scope>NUCLEOTIDE SEQUENCE</scope>
    <source>
        <strain evidence="1">Duluth1</strain>
        <tissue evidence="1">Whole animal</tissue>
    </source>
</reference>
<organism evidence="1 2">
    <name type="scientific">Dreissena polymorpha</name>
    <name type="common">Zebra mussel</name>
    <name type="synonym">Mytilus polymorpha</name>
    <dbReference type="NCBI Taxonomy" id="45954"/>
    <lineage>
        <taxon>Eukaryota</taxon>
        <taxon>Metazoa</taxon>
        <taxon>Spiralia</taxon>
        <taxon>Lophotrochozoa</taxon>
        <taxon>Mollusca</taxon>
        <taxon>Bivalvia</taxon>
        <taxon>Autobranchia</taxon>
        <taxon>Heteroconchia</taxon>
        <taxon>Euheterodonta</taxon>
        <taxon>Imparidentia</taxon>
        <taxon>Neoheterodontei</taxon>
        <taxon>Myida</taxon>
        <taxon>Dreissenoidea</taxon>
        <taxon>Dreissenidae</taxon>
        <taxon>Dreissena</taxon>
    </lineage>
</organism>
<gene>
    <name evidence="1" type="ORF">DPMN_057325</name>
</gene>